<comment type="catalytic activity">
    <reaction evidence="13">
        <text>leukotriene A4 + H2O = leukotriene B4</text>
        <dbReference type="Rhea" id="RHEA:22324"/>
        <dbReference type="ChEBI" id="CHEBI:15377"/>
        <dbReference type="ChEBI" id="CHEBI:57461"/>
        <dbReference type="ChEBI" id="CHEBI:57463"/>
        <dbReference type="EC" id="3.3.2.6"/>
    </reaction>
</comment>
<dbReference type="GO" id="GO:0019370">
    <property type="term" value="P:leukotriene biosynthetic process"/>
    <property type="evidence" value="ECO:0007669"/>
    <property type="project" value="UniProtKB-KW"/>
</dbReference>
<dbReference type="FunFam" id="3.30.2010.30:FF:000001">
    <property type="entry name" value="Leukotriene A(4) hydrolase"/>
    <property type="match status" value="1"/>
</dbReference>
<dbReference type="Pfam" id="PF17900">
    <property type="entry name" value="Peptidase_M1_N"/>
    <property type="match status" value="1"/>
</dbReference>
<dbReference type="PANTHER" id="PTHR45726">
    <property type="entry name" value="LEUKOTRIENE A-4 HYDROLASE"/>
    <property type="match status" value="1"/>
</dbReference>
<dbReference type="InterPro" id="IPR016024">
    <property type="entry name" value="ARM-type_fold"/>
</dbReference>
<evidence type="ECO:0000256" key="12">
    <source>
        <dbReference type="PIRSR" id="PIRSR612777-3"/>
    </source>
</evidence>
<feature type="binding site" evidence="12">
    <location>
        <position position="331"/>
    </location>
    <ligand>
        <name>Zn(2+)</name>
        <dbReference type="ChEBI" id="CHEBI:29105"/>
        <note>catalytic</note>
    </ligand>
</feature>
<dbReference type="InterPro" id="IPR042097">
    <property type="entry name" value="Aminopeptidase_N-like_N_sf"/>
</dbReference>
<evidence type="ECO:0000256" key="1">
    <source>
        <dbReference type="ARBA" id="ARBA00004496"/>
    </source>
</evidence>
<feature type="binding site" evidence="12">
    <location>
        <position position="354"/>
    </location>
    <ligand>
        <name>Zn(2+)</name>
        <dbReference type="ChEBI" id="CHEBI:29105"/>
        <note>catalytic</note>
    </ligand>
</feature>
<evidence type="ECO:0000256" key="10">
    <source>
        <dbReference type="PIRSR" id="PIRSR612777-1"/>
    </source>
</evidence>
<evidence type="ECO:0000256" key="6">
    <source>
        <dbReference type="ARBA" id="ARBA00022723"/>
    </source>
</evidence>
<dbReference type="RefSeq" id="XP_013388394.1">
    <property type="nucleotide sequence ID" value="XM_013532940.2"/>
</dbReference>
<dbReference type="InterPro" id="IPR027268">
    <property type="entry name" value="Peptidase_M4/M1_CTD_sf"/>
</dbReference>
<feature type="binding site" evidence="11">
    <location>
        <begin position="599"/>
        <end position="601"/>
    </location>
    <ligand>
        <name>a peptide</name>
        <dbReference type="ChEBI" id="CHEBI:60466"/>
    </ligand>
</feature>
<dbReference type="InterPro" id="IPR001930">
    <property type="entry name" value="Peptidase_M1"/>
</dbReference>
<evidence type="ECO:0000256" key="8">
    <source>
        <dbReference type="ARBA" id="ARBA00022833"/>
    </source>
</evidence>
<feature type="domain" description="Peptidase M1 leukotriene A4 hydrolase/aminopeptidase C-terminal" evidence="14">
    <location>
        <begin position="499"/>
        <end position="643"/>
    </location>
</feature>
<evidence type="ECO:0000256" key="3">
    <source>
        <dbReference type="ARBA" id="ARBA00010136"/>
    </source>
</evidence>
<dbReference type="InterPro" id="IPR014782">
    <property type="entry name" value="Peptidase_M1_dom"/>
</dbReference>
<comment type="similarity">
    <text evidence="3 13">Belongs to the peptidase M1 family.</text>
</comment>
<dbReference type="OrthoDB" id="79562at2759"/>
<dbReference type="InterPro" id="IPR034015">
    <property type="entry name" value="M1_LTA4H"/>
</dbReference>
<dbReference type="SUPFAM" id="SSF48371">
    <property type="entry name" value="ARM repeat"/>
    <property type="match status" value="1"/>
</dbReference>
<dbReference type="GO" id="GO:0005829">
    <property type="term" value="C:cytosol"/>
    <property type="evidence" value="ECO:0007669"/>
    <property type="project" value="TreeGrafter"/>
</dbReference>
<evidence type="ECO:0000313" key="15">
    <source>
        <dbReference type="Proteomes" id="UP000085678"/>
    </source>
</evidence>
<name>A0A1S3HTK7_LINAN</name>
<dbReference type="KEGG" id="lak:106157328"/>
<dbReference type="Pfam" id="PF09127">
    <property type="entry name" value="Leuk-A4-hydro_C"/>
    <property type="match status" value="1"/>
</dbReference>
<dbReference type="InterPro" id="IPR045357">
    <property type="entry name" value="Aminopeptidase_N-like_N"/>
</dbReference>
<dbReference type="GO" id="GO:0004301">
    <property type="term" value="F:epoxide hydrolase activity"/>
    <property type="evidence" value="ECO:0007669"/>
    <property type="project" value="TreeGrafter"/>
</dbReference>
<keyword evidence="5 13" id="KW-0645">Protease</keyword>
<feature type="binding site" evidence="11">
    <location>
        <begin position="302"/>
        <end position="307"/>
    </location>
    <ligand>
        <name>a peptide</name>
        <dbReference type="ChEBI" id="CHEBI:60466"/>
    </ligand>
</feature>
<dbReference type="InterPro" id="IPR038502">
    <property type="entry name" value="M1_LTA-4_hydro/amino_C_sf"/>
</dbReference>
<evidence type="ECO:0000313" key="16">
    <source>
        <dbReference type="RefSeq" id="XP_013388394.1"/>
    </source>
</evidence>
<dbReference type="FunFam" id="1.25.40.320:FF:000001">
    <property type="entry name" value="Leukotriene A(4) hydrolase"/>
    <property type="match status" value="1"/>
</dbReference>
<dbReference type="CDD" id="cd09599">
    <property type="entry name" value="M1_LTA4H"/>
    <property type="match status" value="1"/>
</dbReference>
<dbReference type="UniPathway" id="UPA00878"/>
<dbReference type="GO" id="GO:0070006">
    <property type="term" value="F:metalloaminopeptidase activity"/>
    <property type="evidence" value="ECO:0007669"/>
    <property type="project" value="UniProtKB-ARBA"/>
</dbReference>
<keyword evidence="9 13" id="KW-0482">Metalloprotease</keyword>
<dbReference type="Gene3D" id="1.25.40.320">
    <property type="entry name" value="Peptidase M1, leukotriene A4 hydrolase/aminopeptidase C-terminal domain"/>
    <property type="match status" value="1"/>
</dbReference>
<dbReference type="InterPro" id="IPR012777">
    <property type="entry name" value="LTA4H"/>
</dbReference>
<dbReference type="Gene3D" id="2.60.40.1730">
    <property type="entry name" value="tricorn interacting facor f3 domain"/>
    <property type="match status" value="1"/>
</dbReference>
<dbReference type="FunFam" id="2.60.40.1730:FF:000004">
    <property type="entry name" value="Leukotriene A(4) hydrolase"/>
    <property type="match status" value="1"/>
</dbReference>
<proteinExistence type="inferred from homology"/>
<dbReference type="SUPFAM" id="SSF63737">
    <property type="entry name" value="Leukotriene A4 hydrolase N-terminal domain"/>
    <property type="match status" value="1"/>
</dbReference>
<dbReference type="AlphaFoldDB" id="A0A1S3HTK7"/>
<protein>
    <recommendedName>
        <fullName evidence="13">Leukotriene A(4) hydrolase</fullName>
        <shortName evidence="13">LTA-4 hydrolase</shortName>
        <ecNumber evidence="13">3.3.2.6</ecNumber>
    </recommendedName>
</protein>
<dbReference type="NCBIfam" id="TIGR02411">
    <property type="entry name" value="leuko_A4_hydro"/>
    <property type="match status" value="1"/>
</dbReference>
<organism evidence="15 16">
    <name type="scientific">Lingula anatina</name>
    <name type="common">Brachiopod</name>
    <name type="synonym">Lingula unguis</name>
    <dbReference type="NCBI Taxonomy" id="7574"/>
    <lineage>
        <taxon>Eukaryota</taxon>
        <taxon>Metazoa</taxon>
        <taxon>Spiralia</taxon>
        <taxon>Lophotrochozoa</taxon>
        <taxon>Brachiopoda</taxon>
        <taxon>Linguliformea</taxon>
        <taxon>Lingulata</taxon>
        <taxon>Lingulida</taxon>
        <taxon>Linguloidea</taxon>
        <taxon>Lingulidae</taxon>
        <taxon>Lingula</taxon>
    </lineage>
</organism>
<evidence type="ECO:0000256" key="5">
    <source>
        <dbReference type="ARBA" id="ARBA00022670"/>
    </source>
</evidence>
<accession>A0A1S3HTK7</accession>
<evidence type="ECO:0000256" key="2">
    <source>
        <dbReference type="ARBA" id="ARBA00004716"/>
    </source>
</evidence>
<dbReference type="Proteomes" id="UP000085678">
    <property type="component" value="Unplaced"/>
</dbReference>
<keyword evidence="6 12" id="KW-0479">Metal-binding</keyword>
<evidence type="ECO:0000256" key="13">
    <source>
        <dbReference type="RuleBase" id="RU361141"/>
    </source>
</evidence>
<feature type="active site" description="Proton donor" evidence="10">
    <location>
        <position position="419"/>
    </location>
</feature>
<dbReference type="SMART" id="SM01263">
    <property type="entry name" value="Leuk-A4-hydro_C"/>
    <property type="match status" value="1"/>
</dbReference>
<dbReference type="PANTHER" id="PTHR45726:SF3">
    <property type="entry name" value="LEUKOTRIENE A-4 HYDROLASE"/>
    <property type="match status" value="1"/>
</dbReference>
<evidence type="ECO:0000256" key="4">
    <source>
        <dbReference type="ARBA" id="ARBA00022490"/>
    </source>
</evidence>
<dbReference type="GeneID" id="106157328"/>
<dbReference type="FunCoup" id="A0A1S3HTK7">
    <property type="interactions" value="1686"/>
</dbReference>
<dbReference type="InParanoid" id="A0A1S3HTK7"/>
<evidence type="ECO:0000256" key="9">
    <source>
        <dbReference type="ARBA" id="ARBA00023049"/>
    </source>
</evidence>
<dbReference type="GO" id="GO:0043171">
    <property type="term" value="P:peptide catabolic process"/>
    <property type="evidence" value="ECO:0007669"/>
    <property type="project" value="TreeGrafter"/>
</dbReference>
<comment type="pathway">
    <text evidence="2 13">Lipid metabolism; leukotriene B4 biosynthesis.</text>
</comment>
<dbReference type="InterPro" id="IPR015211">
    <property type="entry name" value="Peptidase_M1_C"/>
</dbReference>
<evidence type="ECO:0000259" key="14">
    <source>
        <dbReference type="SMART" id="SM01263"/>
    </source>
</evidence>
<dbReference type="InterPro" id="IPR049980">
    <property type="entry name" value="LTA4H_cat"/>
</dbReference>
<dbReference type="SUPFAM" id="SSF55486">
    <property type="entry name" value="Metalloproteases ('zincins'), catalytic domain"/>
    <property type="match status" value="1"/>
</dbReference>
<keyword evidence="8 12" id="KW-0862">Zinc</keyword>
<sequence>MIKAHRTPGSAYVSLDHNILLKFLCLLSLSPAIMPEQQMKIDRLSPGDPSSFSRPEYCVVVHLHLNWDVNFDKKILNGSVELDLEKKKTDVDVVILDSKDLTIHRITDVETGQELKYSLGKPVGAFGSKLEIQLPRVKDKKLKIKIEYECSPEASALQWLTPEMTAGKKHPYLFSQCQAIHSRSIVPCQDTPSAKFTYTAKVTAPKDLTVLMSAVRQEGSGKGSHEFVQKVPIPSYLIAIVVGALESRKIGPRSHVWTEKEMIKEAEYEFAETEQFLKTAENLLGPYVWGVYDLLVLPPSFPYGGMENPCLTFVTPTLLAGDRSLADVVAHEISHSWTGNLVTNKDPEHFWLNEGHTVFVERKITGSMGPPHLRDFKMDSGWDTLRYAIDVFGEKSPLTHLVPDLTGIDPDDAFSSVPYEKGSTLLYYLEQQLGGPDVFEPFLRKYIENFKNQSITTDDWKKFLYNYFSDKVDILDAVDWKAWFNTPGMPPVKPKYNLSLLEPCIKLSQRWAKAEDEDVEKFTDEEWKNLTSIQIPKFLSLLMNEEPMSLEKIERMAVLYGLNKVKNSEIRFLWLRLCIKARYLPAVSRALEFVNEQGRMKFVRPIYRDLYGWEAVRKETVANFLKHRSQMHNIASTMVGKDLHIADGKHDEL</sequence>
<feature type="binding site" evidence="11">
    <location>
        <begin position="176"/>
        <end position="178"/>
    </location>
    <ligand>
        <name>a peptide</name>
        <dbReference type="ChEBI" id="CHEBI:60466"/>
    </ligand>
</feature>
<dbReference type="GO" id="GO:0006508">
    <property type="term" value="P:proteolysis"/>
    <property type="evidence" value="ECO:0007669"/>
    <property type="project" value="UniProtKB-KW"/>
</dbReference>
<keyword evidence="4 13" id="KW-0963">Cytoplasm</keyword>
<dbReference type="PRINTS" id="PR00756">
    <property type="entry name" value="ALADIPTASE"/>
</dbReference>
<gene>
    <name evidence="16" type="primary">LOC106157328</name>
</gene>
<dbReference type="EC" id="3.3.2.6" evidence="13"/>
<reference evidence="16" key="1">
    <citation type="submission" date="2025-08" db="UniProtKB">
        <authorList>
            <consortium name="RefSeq"/>
        </authorList>
    </citation>
    <scope>IDENTIFICATION</scope>
    <source>
        <tissue evidence="16">Gonads</tissue>
    </source>
</reference>
<comment type="cofactor">
    <cofactor evidence="12 13">
        <name>Zn(2+)</name>
        <dbReference type="ChEBI" id="CHEBI:29105"/>
    </cofactor>
    <text evidence="12 13">Binds 1 zinc ion per subunit.</text>
</comment>
<comment type="subcellular location">
    <subcellularLocation>
        <location evidence="1 13">Cytoplasm</location>
    </subcellularLocation>
</comment>
<dbReference type="GO" id="GO:0008270">
    <property type="term" value="F:zinc ion binding"/>
    <property type="evidence" value="ECO:0007669"/>
    <property type="project" value="InterPro"/>
</dbReference>
<keyword evidence="7 13" id="KW-0378">Hydrolase</keyword>
<dbReference type="Gene3D" id="1.10.390.10">
    <property type="entry name" value="Neutral Protease Domain 2"/>
    <property type="match status" value="1"/>
</dbReference>
<dbReference type="Gene3D" id="3.30.2010.30">
    <property type="match status" value="1"/>
</dbReference>
<evidence type="ECO:0000256" key="11">
    <source>
        <dbReference type="PIRSR" id="PIRSR612777-2"/>
    </source>
</evidence>
<keyword evidence="13" id="KW-0434">Leukotriene biosynthesis</keyword>
<dbReference type="Pfam" id="PF01433">
    <property type="entry name" value="Peptidase_M1"/>
    <property type="match status" value="1"/>
</dbReference>
<dbReference type="STRING" id="7574.A0A1S3HTK7"/>
<feature type="active site" description="Proton acceptor" evidence="10">
    <location>
        <position position="332"/>
    </location>
</feature>
<feature type="binding site" evidence="12">
    <location>
        <position position="335"/>
    </location>
    <ligand>
        <name>Zn(2+)</name>
        <dbReference type="ChEBI" id="CHEBI:29105"/>
        <note>catalytic</note>
    </ligand>
</feature>
<evidence type="ECO:0000256" key="7">
    <source>
        <dbReference type="ARBA" id="ARBA00022801"/>
    </source>
</evidence>
<keyword evidence="15" id="KW-1185">Reference proteome</keyword>
<dbReference type="FunFam" id="1.10.390.10:FF:000003">
    <property type="entry name" value="Leukotriene A(4) hydrolase"/>
    <property type="match status" value="1"/>
</dbReference>
<dbReference type="GO" id="GO:0004463">
    <property type="term" value="F:leukotriene-A4 hydrolase activity"/>
    <property type="evidence" value="ECO:0007669"/>
    <property type="project" value="UniProtKB-EC"/>
</dbReference>